<organism evidence="2 3">
    <name type="scientific">Galerina marginata (strain CBS 339.88)</name>
    <dbReference type="NCBI Taxonomy" id="685588"/>
    <lineage>
        <taxon>Eukaryota</taxon>
        <taxon>Fungi</taxon>
        <taxon>Dikarya</taxon>
        <taxon>Basidiomycota</taxon>
        <taxon>Agaricomycotina</taxon>
        <taxon>Agaricomycetes</taxon>
        <taxon>Agaricomycetidae</taxon>
        <taxon>Agaricales</taxon>
        <taxon>Agaricineae</taxon>
        <taxon>Strophariaceae</taxon>
        <taxon>Galerina</taxon>
    </lineage>
</organism>
<dbReference type="Proteomes" id="UP000027222">
    <property type="component" value="Unassembled WGS sequence"/>
</dbReference>
<dbReference type="HOGENOM" id="CLU_038840_2_0_1"/>
<dbReference type="STRING" id="685588.A0A067TR79"/>
<dbReference type="OrthoDB" id="18193at2759"/>
<feature type="domain" description="Chalcone isomerase" evidence="1">
    <location>
        <begin position="100"/>
        <end position="128"/>
    </location>
</feature>
<reference evidence="3" key="1">
    <citation type="journal article" date="2014" name="Proc. Natl. Acad. Sci. U.S.A.">
        <title>Extensive sampling of basidiomycete genomes demonstrates inadequacy of the white-rot/brown-rot paradigm for wood decay fungi.</title>
        <authorList>
            <person name="Riley R."/>
            <person name="Salamov A.A."/>
            <person name="Brown D.W."/>
            <person name="Nagy L.G."/>
            <person name="Floudas D."/>
            <person name="Held B.W."/>
            <person name="Levasseur A."/>
            <person name="Lombard V."/>
            <person name="Morin E."/>
            <person name="Otillar R."/>
            <person name="Lindquist E.A."/>
            <person name="Sun H."/>
            <person name="LaButti K.M."/>
            <person name="Schmutz J."/>
            <person name="Jabbour D."/>
            <person name="Luo H."/>
            <person name="Baker S.E."/>
            <person name="Pisabarro A.G."/>
            <person name="Walton J.D."/>
            <person name="Blanchette R.A."/>
            <person name="Henrissat B."/>
            <person name="Martin F."/>
            <person name="Cullen D."/>
            <person name="Hibbett D.S."/>
            <person name="Grigoriev I.V."/>
        </authorList>
    </citation>
    <scope>NUCLEOTIDE SEQUENCE [LARGE SCALE GENOMIC DNA]</scope>
    <source>
        <strain evidence="3">CBS 339.88</strain>
    </source>
</reference>
<dbReference type="PANTHER" id="PTHR47284:SF3">
    <property type="entry name" value="FATTY-ACID-BINDING PROTEIN 2"/>
    <property type="match status" value="1"/>
</dbReference>
<dbReference type="Gene3D" id="3.50.70.10">
    <property type="match status" value="1"/>
</dbReference>
<dbReference type="SUPFAM" id="SSF54626">
    <property type="entry name" value="Chalcone isomerase"/>
    <property type="match status" value="1"/>
</dbReference>
<dbReference type="PANTHER" id="PTHR47284">
    <property type="entry name" value="FATTY-ACID-BINDING PROTEIN 2"/>
    <property type="match status" value="1"/>
</dbReference>
<name>A0A067TR79_GALM3</name>
<accession>A0A067TR79</accession>
<evidence type="ECO:0000313" key="3">
    <source>
        <dbReference type="Proteomes" id="UP000027222"/>
    </source>
</evidence>
<gene>
    <name evidence="2" type="ORF">GALMADRAFT_233241</name>
</gene>
<dbReference type="InterPro" id="IPR016088">
    <property type="entry name" value="Chalcone_isomerase_3-sand"/>
</dbReference>
<feature type="domain" description="Chalcone isomerase" evidence="1">
    <location>
        <begin position="148"/>
        <end position="268"/>
    </location>
</feature>
<dbReference type="InterPro" id="IPR016087">
    <property type="entry name" value="Chalcone_isomerase"/>
</dbReference>
<proteinExistence type="predicted"/>
<evidence type="ECO:0000259" key="1">
    <source>
        <dbReference type="Pfam" id="PF16035"/>
    </source>
</evidence>
<protein>
    <recommendedName>
        <fullName evidence="1">Chalcone isomerase domain-containing protein</fullName>
    </recommendedName>
</protein>
<sequence length="278" mass="30966">MSFSFARICNQAFRRTSVRHSTVHPTRTAYRRQAWGAAFGAAVCLALMITPRFNEIHLDSQPLEPLVHKGEVEDSVADPATSITFPKSMRIPSNTKIPPLTLVGVGVRTVSFLSVKVYSVGFYADLQNPNLKVSLDMAPQEKVDYIIQNTACVIRIVPTRSTSYTHLRDAFMRALQARLSRSIKDGAITEEVAQATSSPMRTLKGLFPNSPLLKHTPLDIFLAAPTPNRPRPLVFRDLGSVENDWVATEFILNYFGTDAPSPALRNTVLNFMESFQTR</sequence>
<dbReference type="GO" id="GO:0016872">
    <property type="term" value="F:intramolecular lyase activity"/>
    <property type="evidence" value="ECO:0007669"/>
    <property type="project" value="InterPro"/>
</dbReference>
<keyword evidence="3" id="KW-1185">Reference proteome</keyword>
<evidence type="ECO:0000313" key="2">
    <source>
        <dbReference type="EMBL" id="KDR84827.1"/>
    </source>
</evidence>
<dbReference type="Pfam" id="PF16035">
    <property type="entry name" value="Chalcone_2"/>
    <property type="match status" value="2"/>
</dbReference>
<dbReference type="InterPro" id="IPR036298">
    <property type="entry name" value="Chalcone_isomerase_sf"/>
</dbReference>
<dbReference type="AlphaFoldDB" id="A0A067TR79"/>
<dbReference type="EMBL" id="KL142367">
    <property type="protein sequence ID" value="KDR84827.1"/>
    <property type="molecule type" value="Genomic_DNA"/>
</dbReference>